<accession>A0A1V9FQL4</accession>
<dbReference type="STRING" id="1703345.A3860_32705"/>
<protein>
    <recommendedName>
        <fullName evidence="3">Baseplate protein J-like domain-containing protein</fullName>
    </recommendedName>
</protein>
<evidence type="ECO:0000313" key="2">
    <source>
        <dbReference type="Proteomes" id="UP000192796"/>
    </source>
</evidence>
<dbReference type="EMBL" id="LVYD01000060">
    <property type="protein sequence ID" value="OQP60577.1"/>
    <property type="molecule type" value="Genomic_DNA"/>
</dbReference>
<evidence type="ECO:0008006" key="3">
    <source>
        <dbReference type="Google" id="ProtNLM"/>
    </source>
</evidence>
<organism evidence="1 2">
    <name type="scientific">Niastella vici</name>
    <dbReference type="NCBI Taxonomy" id="1703345"/>
    <lineage>
        <taxon>Bacteria</taxon>
        <taxon>Pseudomonadati</taxon>
        <taxon>Bacteroidota</taxon>
        <taxon>Chitinophagia</taxon>
        <taxon>Chitinophagales</taxon>
        <taxon>Chitinophagaceae</taxon>
        <taxon>Niastella</taxon>
    </lineage>
</organism>
<comment type="caution">
    <text evidence="1">The sequence shown here is derived from an EMBL/GenBank/DDBJ whole genome shotgun (WGS) entry which is preliminary data.</text>
</comment>
<proteinExistence type="predicted"/>
<reference evidence="1 2" key="1">
    <citation type="submission" date="2016-03" db="EMBL/GenBank/DDBJ databases">
        <title>Niastella vici sp. nov., isolated from farmland soil.</title>
        <authorList>
            <person name="Chen L."/>
            <person name="Wang D."/>
            <person name="Yang S."/>
            <person name="Wang G."/>
        </authorList>
    </citation>
    <scope>NUCLEOTIDE SEQUENCE [LARGE SCALE GENOMIC DNA]</scope>
    <source>
        <strain evidence="1 2">DJ57</strain>
    </source>
</reference>
<gene>
    <name evidence="1" type="ORF">A3860_32705</name>
</gene>
<sequence>MIDCKNLIHPFKNDPGTSQRNRIDPDLLSSKTTIDNRSLADLLDFFVQLSRHVQYYDEHLKISDWQAFFSTSLPFMLAGIAKYDSKEAEEKFESYKKRFLKKPSKGGLYLLLRSLYVLFKKIDQWHLQIAGQHTALEPVMEKLMKDKLGNSLKLLIAYANAATNKFGTQALDFTSFASHPEWMLSASDLTKEDTSYLLAGGTYYKRLTGLYNNVYRLIQTMRDALKLFSASAEMGLEASLIPLEKELQENHPPHLAIIFAFIKLFNYLQTDLNGFAKKHLDYFYKQVLQLKPKPAQPDHAYLVIEIQKQLNKYLLKKGLAFKDGKDANKADIIFASGEEIVVNTAKVKEQRTLFLQPAPVRYPVRKECDTFSVVEGVYMAPDATMADGVDKPFDEPASRETLGAKWSKYRDPENNFLYPYPNARLGFVLASPILYLQEGNRKIHITLPCKVINNYCATQQPEKPTANPCCDDRSTQGAVVIPTLATGTCTPGFPSLAFFKQVQAILKQTYYYINRPIIAALVKKGIPNDLRKKLEDLLLVKYKRPGQANPDLGEKEDIDLCYCGREEYLFEITITAAEYTTKFTPVEQGILKDLVYPRKALQPLFSGEKGWVKPEDQNLAINLKNFNASTGEFVLEIISTILPEQDKITFYNAGLLKEDLQTELPLVKIELDDKIKIETLADLCRDTTTTCCERPFENKTQKVSLYHFFRDVKAGSDSKIDVEVCGLKNFVVQNDESLQNVNTPVYPFGTRPEVIDFDIKKPLPALNALGNANLIGPNFYLGSKEMLLKQWDRIYLHIDWKDLPGNFADYYKGYLKDGLDPNRFLINIAVLEDGDWKKELVHANPATTTVTIKGQPYNDRRLFTHNNFVLCSAIPGQQTIYLKKEFFPLAQRYKINKDRLDRYEVSTRDGFIRFNLQVQDFCHKVYSYVLARQMMALGKLPKEKIEDAIYYDGANALVVFDTTLIEGNVNTSATLAENVRSDINDPGGIAARAGIAGSIATANANAIRNILANSPGGNLKVDVVSLRNQINVIKGIISSSDKYQAVIPNEPWTPIMRSLTLDYTATATAHDIDLIHLYPYTGCFKPEELEQGAMLFPTICDEGTLYIGLESLTPGANLSLLMQFAEATADSESEREQPVWYYLENNRWKLMRPGFEVLNDETNGLTTSGIVKFSIPGNISKNNTILPGSLHWLRVSMPCHTTSVSELVGLHTQALKVSFTNEEANDKLRLNTALPAGSIAKLQEADSAVSTITQPYESFGGQQPETEGLFYVRVSELLRHKNRAIQKFDYERIVLANFPTVYKAKCINHTYGLNANEYINDFTIAPGYVLVAVIPDMTKLKAAGSYEPKVPVSLLENIEETVRKVTSPFVRLKVMNPRYEKVNFCIRVKLLPGKDEVYYKEKLQADIRNFLAPWAIGEYEKLSFGQPVYRSDIIRFLETRDYIDYIIELHMVHEDLKQPTAGVAGNTGVVQPITARSILIAGSVDVCIDDPGCETWCKCRQEDCCDHKPVPIRETPPIIIG</sequence>
<evidence type="ECO:0000313" key="1">
    <source>
        <dbReference type="EMBL" id="OQP60577.1"/>
    </source>
</evidence>
<dbReference type="RefSeq" id="WP_081152690.1">
    <property type="nucleotide sequence ID" value="NZ_LVYD01000060.1"/>
</dbReference>
<name>A0A1V9FQL4_9BACT</name>
<dbReference type="Proteomes" id="UP000192796">
    <property type="component" value="Unassembled WGS sequence"/>
</dbReference>
<dbReference type="OrthoDB" id="9762853at2"/>
<keyword evidence="2" id="KW-1185">Reference proteome</keyword>